<evidence type="ECO:0000256" key="1">
    <source>
        <dbReference type="SAM" id="MobiDB-lite"/>
    </source>
</evidence>
<feature type="non-terminal residue" evidence="2">
    <location>
        <position position="154"/>
    </location>
</feature>
<dbReference type="AlphaFoldDB" id="A0AAV8YPS9"/>
<evidence type="ECO:0000313" key="3">
    <source>
        <dbReference type="Proteomes" id="UP001162162"/>
    </source>
</evidence>
<gene>
    <name evidence="2" type="ORF">NQ318_008088</name>
</gene>
<keyword evidence="3" id="KW-1185">Reference proteome</keyword>
<organism evidence="2 3">
    <name type="scientific">Aromia moschata</name>
    <dbReference type="NCBI Taxonomy" id="1265417"/>
    <lineage>
        <taxon>Eukaryota</taxon>
        <taxon>Metazoa</taxon>
        <taxon>Ecdysozoa</taxon>
        <taxon>Arthropoda</taxon>
        <taxon>Hexapoda</taxon>
        <taxon>Insecta</taxon>
        <taxon>Pterygota</taxon>
        <taxon>Neoptera</taxon>
        <taxon>Endopterygota</taxon>
        <taxon>Coleoptera</taxon>
        <taxon>Polyphaga</taxon>
        <taxon>Cucujiformia</taxon>
        <taxon>Chrysomeloidea</taxon>
        <taxon>Cerambycidae</taxon>
        <taxon>Cerambycinae</taxon>
        <taxon>Callichromatini</taxon>
        <taxon>Aromia</taxon>
    </lineage>
</organism>
<feature type="compositionally biased region" description="Polar residues" evidence="1">
    <location>
        <begin position="139"/>
        <end position="154"/>
    </location>
</feature>
<accession>A0AAV8YPS9</accession>
<feature type="region of interest" description="Disordered" evidence="1">
    <location>
        <begin position="134"/>
        <end position="154"/>
    </location>
</feature>
<dbReference type="EMBL" id="JAPWTK010000064">
    <property type="protein sequence ID" value="KAJ8952771.1"/>
    <property type="molecule type" value="Genomic_DNA"/>
</dbReference>
<dbReference type="Proteomes" id="UP001162162">
    <property type="component" value="Unassembled WGS sequence"/>
</dbReference>
<sequence>MYLTGSGKGLKRWNAQNLIHNRILFLSVLLIDSSLIKYSDGKRNYELLNWYTPIPIEYLRWRSSVAKPIGSPPKGSSKNENTRGNAVALPLVTPISSPQRVNENNSIIPNTSFEAPYVGTGHRLLWSAGIKAGRGGPAQRSQQYKSSQFTQIRL</sequence>
<name>A0AAV8YPS9_9CUCU</name>
<proteinExistence type="predicted"/>
<comment type="caution">
    <text evidence="2">The sequence shown here is derived from an EMBL/GenBank/DDBJ whole genome shotgun (WGS) entry which is preliminary data.</text>
</comment>
<protein>
    <submittedName>
        <fullName evidence="2">Uncharacterized protein</fullName>
    </submittedName>
</protein>
<reference evidence="2" key="1">
    <citation type="journal article" date="2023" name="Insect Mol. Biol.">
        <title>Genome sequencing provides insights into the evolution of gene families encoding plant cell wall-degrading enzymes in longhorned beetles.</title>
        <authorList>
            <person name="Shin N.R."/>
            <person name="Okamura Y."/>
            <person name="Kirsch R."/>
            <person name="Pauchet Y."/>
        </authorList>
    </citation>
    <scope>NUCLEOTIDE SEQUENCE</scope>
    <source>
        <strain evidence="2">AMC_N1</strain>
    </source>
</reference>
<evidence type="ECO:0000313" key="2">
    <source>
        <dbReference type="EMBL" id="KAJ8952771.1"/>
    </source>
</evidence>